<dbReference type="InterPro" id="IPR008271">
    <property type="entry name" value="Ser/Thr_kinase_AS"/>
</dbReference>
<protein>
    <submittedName>
        <fullName evidence="13">Protein kinase</fullName>
    </submittedName>
</protein>
<evidence type="ECO:0000259" key="12">
    <source>
        <dbReference type="PROSITE" id="PS50089"/>
    </source>
</evidence>
<dbReference type="AlphaFoldDB" id="A0A1V9ZU11"/>
<dbReference type="PROSITE" id="PS50011">
    <property type="entry name" value="PROTEIN_KINASE_DOM"/>
    <property type="match status" value="1"/>
</dbReference>
<dbReference type="InterPro" id="IPR030616">
    <property type="entry name" value="Aur-like"/>
</dbReference>
<dbReference type="PANTHER" id="PTHR24350">
    <property type="entry name" value="SERINE/THREONINE-PROTEIN KINASE IAL-RELATED"/>
    <property type="match status" value="1"/>
</dbReference>
<keyword evidence="5 7" id="KW-0067">ATP-binding</keyword>
<evidence type="ECO:0000256" key="10">
    <source>
        <dbReference type="PROSITE-ProRule" id="PRU10141"/>
    </source>
</evidence>
<dbReference type="PROSITE" id="PS00108">
    <property type="entry name" value="PROTEIN_KINASE_ST"/>
    <property type="match status" value="1"/>
</dbReference>
<dbReference type="Gene3D" id="1.10.510.10">
    <property type="entry name" value="Transferase(Phosphotransferase) domain 1"/>
    <property type="match status" value="1"/>
</dbReference>
<dbReference type="GO" id="GO:0008270">
    <property type="term" value="F:zinc ion binding"/>
    <property type="evidence" value="ECO:0007669"/>
    <property type="project" value="UniProtKB-KW"/>
</dbReference>
<evidence type="ECO:0000256" key="1">
    <source>
        <dbReference type="ARBA" id="ARBA00022527"/>
    </source>
</evidence>
<keyword evidence="3 7" id="KW-0547">Nucleotide-binding</keyword>
<dbReference type="Proteomes" id="UP000243579">
    <property type="component" value="Unassembled WGS sequence"/>
</dbReference>
<evidence type="ECO:0000256" key="4">
    <source>
        <dbReference type="ARBA" id="ARBA00022777"/>
    </source>
</evidence>
<accession>A0A1V9ZU11</accession>
<evidence type="ECO:0000256" key="6">
    <source>
        <dbReference type="PIRSR" id="PIRSR630616-1"/>
    </source>
</evidence>
<keyword evidence="9" id="KW-0862">Zinc</keyword>
<dbReference type="GO" id="GO:0004674">
    <property type="term" value="F:protein serine/threonine kinase activity"/>
    <property type="evidence" value="ECO:0007669"/>
    <property type="project" value="UniProtKB-KW"/>
</dbReference>
<keyword evidence="4 13" id="KW-0418">Kinase</keyword>
<evidence type="ECO:0000256" key="3">
    <source>
        <dbReference type="ARBA" id="ARBA00022741"/>
    </source>
</evidence>
<proteinExistence type="predicted"/>
<gene>
    <name evidence="13" type="ORF">ACHHYP_00772</name>
</gene>
<dbReference type="GO" id="GO:0005524">
    <property type="term" value="F:ATP binding"/>
    <property type="evidence" value="ECO:0007669"/>
    <property type="project" value="UniProtKB-UniRule"/>
</dbReference>
<dbReference type="InterPro" id="IPR000719">
    <property type="entry name" value="Prot_kinase_dom"/>
</dbReference>
<feature type="binding site" evidence="7 10">
    <location>
        <position position="339"/>
    </location>
    <ligand>
        <name>ATP</name>
        <dbReference type="ChEBI" id="CHEBI:30616"/>
    </ligand>
</feature>
<dbReference type="PROSITE" id="PS50089">
    <property type="entry name" value="ZF_RING_2"/>
    <property type="match status" value="1"/>
</dbReference>
<dbReference type="SUPFAM" id="SSF56112">
    <property type="entry name" value="Protein kinase-like (PK-like)"/>
    <property type="match status" value="1"/>
</dbReference>
<dbReference type="EMBL" id="JNBR01000007">
    <property type="protein sequence ID" value="OQS01451.1"/>
    <property type="molecule type" value="Genomic_DNA"/>
</dbReference>
<keyword evidence="2" id="KW-0808">Transferase</keyword>
<dbReference type="STRING" id="1202772.A0A1V9ZU11"/>
<dbReference type="Pfam" id="PF00069">
    <property type="entry name" value="Pkinase"/>
    <property type="match status" value="1"/>
</dbReference>
<feature type="binding site" evidence="7">
    <location>
        <position position="449"/>
    </location>
    <ligand>
        <name>ATP</name>
        <dbReference type="ChEBI" id="CHEBI:30616"/>
    </ligand>
</feature>
<sequence length="565" mass="62464">MQATAARRPRDAEADTDVEVTPLPSLWDTRRSANQLRLHAYETPVKNYVEVKIGGHPLDHKHAAQYRPSVASKPMKSAPAMAYGHHNSTPAFGVHHKEKLQYVEVKIGGHRYDHKRVVALDDSLVGFNDQLATIERGALGCAMCQSFQDAPLVQLYCRHAVCAPCFSTMTSNDSQTRVMCGVCFQKVPFLRPSQQQPGRDEGEDQIASVLPPVSPDTAAFAIACAGIGHYGPKAVRRISHALRSISIGPPTATSDMGDEDMCDGDMGDLDLGGNLDDVQGVVNAVADMDGAQRWANRVSMLLEPSKLLRYEYVRTLGHGNFSEVMLMKRRSSQRLCVLKESDKLQEAMNEVHLLSKLKSPHVLRLDQYFIEQIGHLHYVYLELEYCNRGTMHDYIESLNGARMKDGMFARLLLQLCSGLREIHRHAIVHRDIKPDNLLYTSEGVLKISDFGVSTCLESALVTRHAAGTMAFMAPEVRRYFLGEAVSYDWSADIWSLGAVAVAFLLGTNEPRVAVRPVDEVVADLAARQVPAQFLCAVKGALQPDPSKRATLEQITDLIGATYSKL</sequence>
<dbReference type="OrthoDB" id="4062651at2759"/>
<dbReference type="InterPro" id="IPR017441">
    <property type="entry name" value="Protein_kinase_ATP_BS"/>
</dbReference>
<evidence type="ECO:0000256" key="9">
    <source>
        <dbReference type="PROSITE-ProRule" id="PRU00175"/>
    </source>
</evidence>
<evidence type="ECO:0000256" key="7">
    <source>
        <dbReference type="PIRSR" id="PIRSR630616-2"/>
    </source>
</evidence>
<name>A0A1V9ZU11_ACHHY</name>
<evidence type="ECO:0000256" key="8">
    <source>
        <dbReference type="PIRSR" id="PIRSR630616-3"/>
    </source>
</evidence>
<feature type="active site" description="Proton acceptor" evidence="6">
    <location>
        <position position="431"/>
    </location>
</feature>
<keyword evidence="9" id="KW-0863">Zinc-finger</keyword>
<dbReference type="PROSITE" id="PS00107">
    <property type="entry name" value="PROTEIN_KINASE_ATP"/>
    <property type="match status" value="1"/>
</dbReference>
<feature type="domain" description="Protein kinase" evidence="11">
    <location>
        <begin position="310"/>
        <end position="565"/>
    </location>
</feature>
<dbReference type="InterPro" id="IPR011009">
    <property type="entry name" value="Kinase-like_dom_sf"/>
</dbReference>
<evidence type="ECO:0000259" key="11">
    <source>
        <dbReference type="PROSITE" id="PS50011"/>
    </source>
</evidence>
<keyword evidence="1" id="KW-0723">Serine/threonine-protein kinase</keyword>
<dbReference type="SUPFAM" id="SSF57850">
    <property type="entry name" value="RING/U-box"/>
    <property type="match status" value="1"/>
</dbReference>
<evidence type="ECO:0000313" key="14">
    <source>
        <dbReference type="Proteomes" id="UP000243579"/>
    </source>
</evidence>
<keyword evidence="9" id="KW-0479">Metal-binding</keyword>
<feature type="domain" description="RING-type" evidence="12">
    <location>
        <begin position="141"/>
        <end position="183"/>
    </location>
</feature>
<keyword evidence="14" id="KW-1185">Reference proteome</keyword>
<evidence type="ECO:0000256" key="2">
    <source>
        <dbReference type="ARBA" id="ARBA00022679"/>
    </source>
</evidence>
<feature type="cross-link" description="Glycyl lysine isopeptide (Lys-Gly) (interchain with G-Cter in SUMO2)" evidence="8">
    <location>
        <position position="433"/>
    </location>
</feature>
<organism evidence="13 14">
    <name type="scientific">Achlya hypogyna</name>
    <name type="common">Oomycete</name>
    <name type="synonym">Protoachlya hypogyna</name>
    <dbReference type="NCBI Taxonomy" id="1202772"/>
    <lineage>
        <taxon>Eukaryota</taxon>
        <taxon>Sar</taxon>
        <taxon>Stramenopiles</taxon>
        <taxon>Oomycota</taxon>
        <taxon>Saprolegniomycetes</taxon>
        <taxon>Saprolegniales</taxon>
        <taxon>Achlyaceae</taxon>
        <taxon>Achlya</taxon>
    </lineage>
</organism>
<dbReference type="InterPro" id="IPR001841">
    <property type="entry name" value="Znf_RING"/>
</dbReference>
<evidence type="ECO:0000256" key="5">
    <source>
        <dbReference type="ARBA" id="ARBA00022840"/>
    </source>
</evidence>
<comment type="caution">
    <text evidence="13">The sequence shown here is derived from an EMBL/GenBank/DDBJ whole genome shotgun (WGS) entry which is preliminary data.</text>
</comment>
<dbReference type="SMART" id="SM00220">
    <property type="entry name" value="S_TKc"/>
    <property type="match status" value="1"/>
</dbReference>
<reference evidence="13 14" key="1">
    <citation type="journal article" date="2014" name="Genome Biol. Evol.">
        <title>The secreted proteins of Achlya hypogyna and Thraustotheca clavata identify the ancestral oomycete secretome and reveal gene acquisitions by horizontal gene transfer.</title>
        <authorList>
            <person name="Misner I."/>
            <person name="Blouin N."/>
            <person name="Leonard G."/>
            <person name="Richards T.A."/>
            <person name="Lane C.E."/>
        </authorList>
    </citation>
    <scope>NUCLEOTIDE SEQUENCE [LARGE SCALE GENOMIC DNA]</scope>
    <source>
        <strain evidence="13 14">ATCC 48635</strain>
    </source>
</reference>
<evidence type="ECO:0000313" key="13">
    <source>
        <dbReference type="EMBL" id="OQS01451.1"/>
    </source>
</evidence>